<evidence type="ECO:0000256" key="5">
    <source>
        <dbReference type="ARBA" id="ARBA00022692"/>
    </source>
</evidence>
<dbReference type="Proteomes" id="UP000199488">
    <property type="component" value="Unassembled WGS sequence"/>
</dbReference>
<feature type="transmembrane region" description="Helical" evidence="8">
    <location>
        <begin position="226"/>
        <end position="244"/>
    </location>
</feature>
<dbReference type="AlphaFoldDB" id="A0A1H2Q0M4"/>
<evidence type="ECO:0000256" key="6">
    <source>
        <dbReference type="ARBA" id="ARBA00022989"/>
    </source>
</evidence>
<keyword evidence="10" id="KW-1185">Reference proteome</keyword>
<keyword evidence="3" id="KW-0813">Transport</keyword>
<name>A0A1H2Q0M4_9BACI</name>
<evidence type="ECO:0000256" key="7">
    <source>
        <dbReference type="ARBA" id="ARBA00023136"/>
    </source>
</evidence>
<dbReference type="Pfam" id="PF01925">
    <property type="entry name" value="TauE"/>
    <property type="match status" value="1"/>
</dbReference>
<evidence type="ECO:0000313" key="10">
    <source>
        <dbReference type="Proteomes" id="UP000199488"/>
    </source>
</evidence>
<evidence type="ECO:0000256" key="4">
    <source>
        <dbReference type="ARBA" id="ARBA00022475"/>
    </source>
</evidence>
<dbReference type="InterPro" id="IPR052017">
    <property type="entry name" value="TSUP"/>
</dbReference>
<reference evidence="9 10" key="1">
    <citation type="submission" date="2016-10" db="EMBL/GenBank/DDBJ databases">
        <authorList>
            <person name="de Groot N.N."/>
        </authorList>
    </citation>
    <scope>NUCLEOTIDE SEQUENCE [LARGE SCALE GENOMIC DNA]</scope>
    <source>
        <strain evidence="9 10">DSM 23126</strain>
    </source>
</reference>
<keyword evidence="6 8" id="KW-1133">Transmembrane helix</keyword>
<evidence type="ECO:0000313" key="9">
    <source>
        <dbReference type="EMBL" id="SDW00204.1"/>
    </source>
</evidence>
<comment type="similarity">
    <text evidence="2 8">Belongs to the 4-toluene sulfonate uptake permease (TSUP) (TC 2.A.102) family.</text>
</comment>
<gene>
    <name evidence="9" type="ORF">SAMN05421781_0049</name>
</gene>
<accession>A0A1H2Q0M4</accession>
<feature type="transmembrane region" description="Helical" evidence="8">
    <location>
        <begin position="99"/>
        <end position="117"/>
    </location>
</feature>
<dbReference type="RefSeq" id="WP_176967570.1">
    <property type="nucleotide sequence ID" value="NZ_FNNC01000001.1"/>
</dbReference>
<evidence type="ECO:0000256" key="3">
    <source>
        <dbReference type="ARBA" id="ARBA00022448"/>
    </source>
</evidence>
<evidence type="ECO:0000256" key="2">
    <source>
        <dbReference type="ARBA" id="ARBA00009142"/>
    </source>
</evidence>
<dbReference type="GO" id="GO:0005886">
    <property type="term" value="C:plasma membrane"/>
    <property type="evidence" value="ECO:0007669"/>
    <property type="project" value="UniProtKB-SubCell"/>
</dbReference>
<evidence type="ECO:0000256" key="1">
    <source>
        <dbReference type="ARBA" id="ARBA00004651"/>
    </source>
</evidence>
<feature type="transmembrane region" description="Helical" evidence="8">
    <location>
        <begin position="196"/>
        <end position="214"/>
    </location>
</feature>
<dbReference type="EMBL" id="FNNC01000001">
    <property type="protein sequence ID" value="SDW00204.1"/>
    <property type="molecule type" value="Genomic_DNA"/>
</dbReference>
<feature type="transmembrane region" description="Helical" evidence="8">
    <location>
        <begin position="165"/>
        <end position="184"/>
    </location>
</feature>
<protein>
    <recommendedName>
        <fullName evidence="8">Probable membrane transporter protein</fullName>
    </recommendedName>
</protein>
<keyword evidence="7 8" id="KW-0472">Membrane</keyword>
<feature type="transmembrane region" description="Helical" evidence="8">
    <location>
        <begin position="7"/>
        <end position="32"/>
    </location>
</feature>
<sequence length="245" mass="26613">MSAIVEFVLIAVIIFTGSFIQGVSGFGFGLFVMSFVPFFFTLQFSSLLVISLSVITALSIIGKVYKHIQWAQLGYLLAATAAGRFAAFFILHNFGEMDILKKVLGLVLLGMVVYTFAQKPEKKLRPVSKMVPLTLGFCGGLVGGVFGVGGPFFVVYFLLTTANKYHYTANLQITFLIGSLFTVLAHAGAGDFSGELLLYIPIGIVCVLLGTRIGIRYFEKLPQKHIRTLTAVIIGLAGLNMLFFA</sequence>
<feature type="transmembrane region" description="Helical" evidence="8">
    <location>
        <begin position="38"/>
        <end position="61"/>
    </location>
</feature>
<keyword evidence="5 8" id="KW-0812">Transmembrane</keyword>
<dbReference type="PANTHER" id="PTHR30269">
    <property type="entry name" value="TRANSMEMBRANE PROTEIN YFCA"/>
    <property type="match status" value="1"/>
</dbReference>
<comment type="subcellular location">
    <subcellularLocation>
        <location evidence="1 8">Cell membrane</location>
        <topology evidence="1 8">Multi-pass membrane protein</topology>
    </subcellularLocation>
</comment>
<feature type="transmembrane region" description="Helical" evidence="8">
    <location>
        <begin position="73"/>
        <end position="93"/>
    </location>
</feature>
<proteinExistence type="inferred from homology"/>
<dbReference type="PANTHER" id="PTHR30269:SF37">
    <property type="entry name" value="MEMBRANE TRANSPORTER PROTEIN"/>
    <property type="match status" value="1"/>
</dbReference>
<dbReference type="InterPro" id="IPR002781">
    <property type="entry name" value="TM_pro_TauE-like"/>
</dbReference>
<organism evidence="9 10">
    <name type="scientific">Marinococcus luteus</name>
    <dbReference type="NCBI Taxonomy" id="1122204"/>
    <lineage>
        <taxon>Bacteria</taxon>
        <taxon>Bacillati</taxon>
        <taxon>Bacillota</taxon>
        <taxon>Bacilli</taxon>
        <taxon>Bacillales</taxon>
        <taxon>Bacillaceae</taxon>
        <taxon>Marinococcus</taxon>
    </lineage>
</organism>
<keyword evidence="4 8" id="KW-1003">Cell membrane</keyword>
<feature type="transmembrane region" description="Helical" evidence="8">
    <location>
        <begin position="137"/>
        <end position="159"/>
    </location>
</feature>
<dbReference type="STRING" id="1122204.SAMN05421781_0049"/>
<evidence type="ECO:0000256" key="8">
    <source>
        <dbReference type="RuleBase" id="RU363041"/>
    </source>
</evidence>